<dbReference type="HOGENOM" id="CLU_698041_0_0_0"/>
<dbReference type="EMBL" id="CP003379">
    <property type="protein sequence ID" value="AFL90431.1"/>
    <property type="molecule type" value="Genomic_DNA"/>
</dbReference>
<evidence type="ECO:0000256" key="1">
    <source>
        <dbReference type="SAM" id="MobiDB-lite"/>
    </source>
</evidence>
<reference evidence="2 3" key="1">
    <citation type="submission" date="2012-06" db="EMBL/GenBank/DDBJ databases">
        <title>Complete genome of Terriglobus roseus DSM 18391.</title>
        <authorList>
            <consortium name="US DOE Joint Genome Institute (JGI-PGF)"/>
            <person name="Lucas S."/>
            <person name="Copeland A."/>
            <person name="Lapidus A."/>
            <person name="Glavina del Rio T."/>
            <person name="Dalin E."/>
            <person name="Tice H."/>
            <person name="Bruce D."/>
            <person name="Goodwin L."/>
            <person name="Pitluck S."/>
            <person name="Peters L."/>
            <person name="Mikhailova N."/>
            <person name="Munk A.C.C."/>
            <person name="Kyrpides N."/>
            <person name="Mavromatis K."/>
            <person name="Ivanova N."/>
            <person name="Brettin T."/>
            <person name="Detter J.C."/>
            <person name="Han C."/>
            <person name="Larimer F."/>
            <person name="Land M."/>
            <person name="Hauser L."/>
            <person name="Markowitz V."/>
            <person name="Cheng J.-F."/>
            <person name="Hugenholtz P."/>
            <person name="Woyke T."/>
            <person name="Wu D."/>
            <person name="Brambilla E."/>
            <person name="Klenk H.-P."/>
            <person name="Eisen J.A."/>
        </authorList>
    </citation>
    <scope>NUCLEOTIDE SEQUENCE [LARGE SCALE GENOMIC DNA]</scope>
    <source>
        <strain evidence="3">DSM 18391 / NRRL B-41598 / KBS 63</strain>
    </source>
</reference>
<dbReference type="PATRIC" id="fig|926566.3.peg.4179"/>
<dbReference type="eggNOG" id="COG4320">
    <property type="taxonomic scope" value="Bacteria"/>
</dbReference>
<accession>I3ZMG3</accession>
<organism evidence="2 3">
    <name type="scientific">Terriglobus roseus (strain DSM 18391 / NRRL B-41598 / KBS 63)</name>
    <dbReference type="NCBI Taxonomy" id="926566"/>
    <lineage>
        <taxon>Bacteria</taxon>
        <taxon>Pseudomonadati</taxon>
        <taxon>Acidobacteriota</taxon>
        <taxon>Terriglobia</taxon>
        <taxon>Terriglobales</taxon>
        <taxon>Acidobacteriaceae</taxon>
        <taxon>Terriglobus</taxon>
    </lineage>
</organism>
<evidence type="ECO:0000313" key="3">
    <source>
        <dbReference type="Proteomes" id="UP000006056"/>
    </source>
</evidence>
<name>I3ZMG3_TERRK</name>
<dbReference type="PANTHER" id="PTHR39441">
    <property type="entry name" value="DUF2252 DOMAIN-CONTAINING PROTEIN"/>
    <property type="match status" value="1"/>
</dbReference>
<gene>
    <name evidence="2" type="ordered locus">Terro_4226</name>
</gene>
<dbReference type="InterPro" id="IPR018721">
    <property type="entry name" value="DUF2252"/>
</dbReference>
<evidence type="ECO:0008006" key="4">
    <source>
        <dbReference type="Google" id="ProtNLM"/>
    </source>
</evidence>
<dbReference type="RefSeq" id="WP_014787691.1">
    <property type="nucleotide sequence ID" value="NC_018014.1"/>
</dbReference>
<keyword evidence="3" id="KW-1185">Reference proteome</keyword>
<dbReference type="STRING" id="926566.Terro_4226"/>
<dbReference type="KEGG" id="trs:Terro_4226"/>
<feature type="region of interest" description="Disordered" evidence="1">
    <location>
        <begin position="1"/>
        <end position="22"/>
    </location>
</feature>
<protein>
    <recommendedName>
        <fullName evidence="4">DUF2252 domain-containing protein</fullName>
    </recommendedName>
</protein>
<evidence type="ECO:0000313" key="2">
    <source>
        <dbReference type="EMBL" id="AFL90431.1"/>
    </source>
</evidence>
<dbReference type="AlphaFoldDB" id="I3ZMG3"/>
<dbReference type="SUPFAM" id="SSF56112">
    <property type="entry name" value="Protein kinase-like (PK-like)"/>
    <property type="match status" value="1"/>
</dbReference>
<dbReference type="InterPro" id="IPR011009">
    <property type="entry name" value="Kinase-like_dom_sf"/>
</dbReference>
<feature type="compositionally biased region" description="Basic and acidic residues" evidence="1">
    <location>
        <begin position="8"/>
        <end position="22"/>
    </location>
</feature>
<dbReference type="Pfam" id="PF10009">
    <property type="entry name" value="DUF2252"/>
    <property type="match status" value="1"/>
</dbReference>
<dbReference type="Proteomes" id="UP000006056">
    <property type="component" value="Chromosome"/>
</dbReference>
<dbReference type="PANTHER" id="PTHR39441:SF1">
    <property type="entry name" value="DUF2252 DOMAIN-CONTAINING PROTEIN"/>
    <property type="match status" value="1"/>
</dbReference>
<proteinExistence type="predicted"/>
<sequence length="400" mass="44692">MKTAKANIPDRRSTLDQQRHSKMAESAHAYVRGNTKRFYEWLASDAVKASLPSGPDVWICGDCHTGNLGPVADLHGNIDIEIRDVDQTVIGNPAHDLLRLGLSLAMAARSSDLPGVTTALMIEEMIEGYIARLTGHSANITPNEIEPIRRVMRLAGTRQWKHLAEERIEDVTPTIPLGRRYWALEEPERTALENLFQEEKLHRLVEGIRGRTEEQVALLDAAYWMKGCSSLGKLRFAALIGVGKKKHRQFHLLDIKEATAAAAPRALHALVYEDHAERVVTGARALSPFLGDRMIAAQLLGKPVIVRELRPQDMKFELNRLTREDAIRTARLMAGVVGRAHGRQMKPAQRTAWVKELRSRHTRGLDAPRWLWSSILDLAALHEAAYLEHCRLYALGGAAA</sequence>